<evidence type="ECO:0000256" key="1">
    <source>
        <dbReference type="ARBA" id="ARBA00004141"/>
    </source>
</evidence>
<dbReference type="EMBL" id="CAJFCV020000001">
    <property type="protein sequence ID" value="CAG9084387.1"/>
    <property type="molecule type" value="Genomic_DNA"/>
</dbReference>
<dbReference type="Gene3D" id="2.60.470.10">
    <property type="entry name" value="Acid-sensing ion channels like domains"/>
    <property type="match status" value="1"/>
</dbReference>
<evidence type="ECO:0000256" key="5">
    <source>
        <dbReference type="ARBA" id="ARBA00022692"/>
    </source>
</evidence>
<keyword evidence="10" id="KW-0325">Glycoprotein</keyword>
<dbReference type="GO" id="GO:0015280">
    <property type="term" value="F:ligand-gated sodium channel activity"/>
    <property type="evidence" value="ECO:0007669"/>
    <property type="project" value="TreeGrafter"/>
</dbReference>
<name>A0A1I7SDR5_BURXY</name>
<reference evidence="16" key="2">
    <citation type="submission" date="2020-08" db="EMBL/GenBank/DDBJ databases">
        <authorList>
            <person name="Kikuchi T."/>
        </authorList>
    </citation>
    <scope>NUCLEOTIDE SEQUENCE</scope>
    <source>
        <strain evidence="15">Ka4C1</strain>
    </source>
</reference>
<dbReference type="WBParaSite" id="BXY_1117200.1">
    <property type="protein sequence ID" value="BXY_1117200.1"/>
    <property type="gene ID" value="BXY_1117200"/>
</dbReference>
<accession>A0A1I7SDR5</accession>
<dbReference type="PRINTS" id="PR01078">
    <property type="entry name" value="AMINACHANNEL"/>
</dbReference>
<gene>
    <name evidence="15" type="ORF">BXYJ_LOCUS1416</name>
</gene>
<dbReference type="SMR" id="A0A1I7SDR5"/>
<keyword evidence="18" id="KW-1185">Reference proteome</keyword>
<evidence type="ECO:0000256" key="6">
    <source>
        <dbReference type="ARBA" id="ARBA00022989"/>
    </source>
</evidence>
<keyword evidence="7" id="KW-0915">Sodium</keyword>
<dbReference type="InterPro" id="IPR001873">
    <property type="entry name" value="ENaC"/>
</dbReference>
<dbReference type="Proteomes" id="UP000095284">
    <property type="component" value="Unplaced"/>
</dbReference>
<dbReference type="Proteomes" id="UP000659654">
    <property type="component" value="Unassembled WGS sequence"/>
</dbReference>
<feature type="transmembrane region" description="Helical" evidence="14">
    <location>
        <begin position="797"/>
        <end position="829"/>
    </location>
</feature>
<feature type="transmembrane region" description="Helical" evidence="14">
    <location>
        <begin position="37"/>
        <end position="58"/>
    </location>
</feature>
<dbReference type="PANTHER" id="PTHR11690:SF282">
    <property type="entry name" value="DEGENERIN-LIKE PROTEIN ASIC-1"/>
    <property type="match status" value="1"/>
</dbReference>
<keyword evidence="5 13" id="KW-0812">Transmembrane</keyword>
<protein>
    <submittedName>
        <fullName evidence="15">(pine wood nematode) hypothetical protein</fullName>
    </submittedName>
</protein>
<sequence length="869" mass="97989">MPSKFSKRISSSVNDFAQHTSAHGIPRASSSTGLRKTLWLLLFFTCLGAFFVQAYHIVKRFTRNDIIVGVELKFENIHFPSVTVCNLNPYKNSLARMLGSVRDTLIAFDDAIERSDHSKRSKREIRHEEAPRQEVIKTLCKEHGPSYVPYKYGNTDCICRRNNEFDLTFECSPAASWRVYVACDRCSEITGVCSEEGSGESLCHCNQDLCILASFSTVSVRWPLLAKDIKCDSCEDHCIRNDSGGNCTCIGIYGTRDTFCERKYDWKICKCNECFHGGTCVYSPSGNVDCICNRRKICFEAHHTLDRAKRDTEIGATTLLKSKRQIKKLYEKIYSSYEGLLAVYSMCECQGSNCKALKNNNQGEVCLCFYNKKNSQIWPCYPPHMWSERRCNKCSPLGDCVYTDNTDGQLPCVCASVIRMCVRIEERTPEEEVLATDVLPEVPEETNSSSSLVLGNRIPKIWEFTTTTTETLPEEEVSDKEMAYGLKGVEDPVAIRATAVENLIFAVNELNQSEIGRIGYDKTEFITKCSFNGRQCSIEDDFSVYIDPSFGNCFTFNYNTSKMIRSERAGSNYGLRFQVFVNISDYLPTTEAAGVRITVHSPTEQPFPDTHGYSAPTGFVSSFAIRLKSINRLPMPYGQCVQDGKDEDYIFQDKEYSTEGCQRTCIQKYLVQKCGCGDPRFPTYQNHSNCPVAVSALRDCLRAEMKHAARLDTCICQQPCNQEVYTVSYSCARWPSGQSAGASQECGPLLTPQQCLHFHREQAALIEVYFEQLNYESLKESEAYALPNLLSDFGGQLGLWMGVSVITIMEVCILITEVVIGFCSTFFCCHRTKRPPEISAQDPAHLNGRAIPYIDQGPVKTCDFIRSFK</sequence>
<evidence type="ECO:0000256" key="12">
    <source>
        <dbReference type="ARBA" id="ARBA00023303"/>
    </source>
</evidence>
<dbReference type="FunFam" id="1.10.287.770:FF:000001">
    <property type="entry name" value="Acid-sensing ion channel subunit 1"/>
    <property type="match status" value="1"/>
</dbReference>
<evidence type="ECO:0000256" key="11">
    <source>
        <dbReference type="ARBA" id="ARBA00023201"/>
    </source>
</evidence>
<evidence type="ECO:0000256" key="3">
    <source>
        <dbReference type="ARBA" id="ARBA00022448"/>
    </source>
</evidence>
<evidence type="ECO:0000256" key="9">
    <source>
        <dbReference type="ARBA" id="ARBA00023136"/>
    </source>
</evidence>
<proteinExistence type="inferred from homology"/>
<evidence type="ECO:0000256" key="2">
    <source>
        <dbReference type="ARBA" id="ARBA00007193"/>
    </source>
</evidence>
<evidence type="ECO:0000313" key="15">
    <source>
        <dbReference type="EMBL" id="CAD5209385.1"/>
    </source>
</evidence>
<dbReference type="Proteomes" id="UP000582659">
    <property type="component" value="Unassembled WGS sequence"/>
</dbReference>
<dbReference type="GO" id="GO:0005886">
    <property type="term" value="C:plasma membrane"/>
    <property type="evidence" value="ECO:0007669"/>
    <property type="project" value="TreeGrafter"/>
</dbReference>
<comment type="similarity">
    <text evidence="2 13">Belongs to the amiloride-sensitive sodium channel (TC 1.A.6) family.</text>
</comment>
<evidence type="ECO:0000313" key="18">
    <source>
        <dbReference type="Proteomes" id="UP000659654"/>
    </source>
</evidence>
<keyword evidence="11 13" id="KW-0739">Sodium transport</keyword>
<keyword evidence="6 14" id="KW-1133">Transmembrane helix</keyword>
<dbReference type="Pfam" id="PF00858">
    <property type="entry name" value="ASC"/>
    <property type="match status" value="2"/>
</dbReference>
<dbReference type="EMBL" id="CAJFDI010000001">
    <property type="protein sequence ID" value="CAD5209385.1"/>
    <property type="molecule type" value="Genomic_DNA"/>
</dbReference>
<dbReference type="eggNOG" id="KOG4294">
    <property type="taxonomic scope" value="Eukaryota"/>
</dbReference>
<keyword evidence="3 13" id="KW-0813">Transport</keyword>
<dbReference type="InterPro" id="IPR020903">
    <property type="entry name" value="ENaC_CS"/>
</dbReference>
<evidence type="ECO:0000256" key="10">
    <source>
        <dbReference type="ARBA" id="ARBA00023180"/>
    </source>
</evidence>
<comment type="subcellular location">
    <subcellularLocation>
        <location evidence="1">Membrane</location>
        <topology evidence="1">Multi-pass membrane protein</topology>
    </subcellularLocation>
</comment>
<evidence type="ECO:0000256" key="13">
    <source>
        <dbReference type="RuleBase" id="RU000679"/>
    </source>
</evidence>
<evidence type="ECO:0000256" key="4">
    <source>
        <dbReference type="ARBA" id="ARBA00022461"/>
    </source>
</evidence>
<evidence type="ECO:0000256" key="7">
    <source>
        <dbReference type="ARBA" id="ARBA00023053"/>
    </source>
</evidence>
<dbReference type="PANTHER" id="PTHR11690">
    <property type="entry name" value="AMILORIDE-SENSITIVE SODIUM CHANNEL-RELATED"/>
    <property type="match status" value="1"/>
</dbReference>
<evidence type="ECO:0000313" key="17">
    <source>
        <dbReference type="Proteomes" id="UP000095284"/>
    </source>
</evidence>
<keyword evidence="12 13" id="KW-0407">Ion channel</keyword>
<dbReference type="PROSITE" id="PS01206">
    <property type="entry name" value="ASC"/>
    <property type="match status" value="1"/>
</dbReference>
<dbReference type="OrthoDB" id="6021021at2759"/>
<reference evidence="19" key="1">
    <citation type="submission" date="2016-11" db="UniProtKB">
        <authorList>
            <consortium name="WormBaseParasite"/>
        </authorList>
    </citation>
    <scope>IDENTIFICATION</scope>
</reference>
<keyword evidence="8 13" id="KW-0406">Ion transport</keyword>
<evidence type="ECO:0000256" key="14">
    <source>
        <dbReference type="SAM" id="Phobius"/>
    </source>
</evidence>
<evidence type="ECO:0000256" key="8">
    <source>
        <dbReference type="ARBA" id="ARBA00023065"/>
    </source>
</evidence>
<keyword evidence="4 13" id="KW-0894">Sodium channel</keyword>
<evidence type="ECO:0000313" key="16">
    <source>
        <dbReference type="EMBL" id="CAG9084387.1"/>
    </source>
</evidence>
<evidence type="ECO:0000313" key="19">
    <source>
        <dbReference type="WBParaSite" id="BXY_1117200.1"/>
    </source>
</evidence>
<dbReference type="Gene3D" id="1.10.287.770">
    <property type="entry name" value="YojJ-like"/>
    <property type="match status" value="1"/>
</dbReference>
<organism evidence="17 19">
    <name type="scientific">Bursaphelenchus xylophilus</name>
    <name type="common">Pinewood nematode worm</name>
    <name type="synonym">Aphelenchoides xylophilus</name>
    <dbReference type="NCBI Taxonomy" id="6326"/>
    <lineage>
        <taxon>Eukaryota</taxon>
        <taxon>Metazoa</taxon>
        <taxon>Ecdysozoa</taxon>
        <taxon>Nematoda</taxon>
        <taxon>Chromadorea</taxon>
        <taxon>Rhabditida</taxon>
        <taxon>Tylenchina</taxon>
        <taxon>Tylenchomorpha</taxon>
        <taxon>Aphelenchoidea</taxon>
        <taxon>Aphelenchoididae</taxon>
        <taxon>Bursaphelenchus</taxon>
    </lineage>
</organism>
<dbReference type="AlphaFoldDB" id="A0A1I7SDR5"/>
<keyword evidence="9 14" id="KW-0472">Membrane</keyword>